<organism evidence="1">
    <name type="scientific">marine sediment metagenome</name>
    <dbReference type="NCBI Taxonomy" id="412755"/>
    <lineage>
        <taxon>unclassified sequences</taxon>
        <taxon>metagenomes</taxon>
        <taxon>ecological metagenomes</taxon>
    </lineage>
</organism>
<reference evidence="1" key="1">
    <citation type="journal article" date="2014" name="Front. Microbiol.">
        <title>High frequency of phylogenetically diverse reductive dehalogenase-homologous genes in deep subseafloor sedimentary metagenomes.</title>
        <authorList>
            <person name="Kawai M."/>
            <person name="Futagami T."/>
            <person name="Toyoda A."/>
            <person name="Takaki Y."/>
            <person name="Nishi S."/>
            <person name="Hori S."/>
            <person name="Arai W."/>
            <person name="Tsubouchi T."/>
            <person name="Morono Y."/>
            <person name="Uchiyama I."/>
            <person name="Ito T."/>
            <person name="Fujiyama A."/>
            <person name="Inagaki F."/>
            <person name="Takami H."/>
        </authorList>
    </citation>
    <scope>NUCLEOTIDE SEQUENCE</scope>
    <source>
        <strain evidence="1">Expedition CK06-06</strain>
    </source>
</reference>
<gene>
    <name evidence="1" type="ORF">S01H1_72293</name>
</gene>
<sequence>MTHIPDSFTYCETCLTYYLDCAIGCPLCRLQ</sequence>
<feature type="non-terminal residue" evidence="1">
    <location>
        <position position="31"/>
    </location>
</feature>
<accession>X0WTQ3</accession>
<dbReference type="EMBL" id="BARS01048202">
    <property type="protein sequence ID" value="GAG34000.1"/>
    <property type="molecule type" value="Genomic_DNA"/>
</dbReference>
<comment type="caution">
    <text evidence="1">The sequence shown here is derived from an EMBL/GenBank/DDBJ whole genome shotgun (WGS) entry which is preliminary data.</text>
</comment>
<dbReference type="AlphaFoldDB" id="X0WTQ3"/>
<name>X0WTQ3_9ZZZZ</name>
<evidence type="ECO:0000313" key="1">
    <source>
        <dbReference type="EMBL" id="GAG34000.1"/>
    </source>
</evidence>
<proteinExistence type="predicted"/>
<protein>
    <submittedName>
        <fullName evidence="1">Uncharacterized protein</fullName>
    </submittedName>
</protein>